<protein>
    <submittedName>
        <fullName evidence="1">Os11g0477400 protein</fullName>
    </submittedName>
</protein>
<proteinExistence type="predicted"/>
<organism evidence="1 2">
    <name type="scientific">Oryza sativa subsp. japonica</name>
    <name type="common">Rice</name>
    <dbReference type="NCBI Taxonomy" id="39947"/>
    <lineage>
        <taxon>Eukaryota</taxon>
        <taxon>Viridiplantae</taxon>
        <taxon>Streptophyta</taxon>
        <taxon>Embryophyta</taxon>
        <taxon>Tracheophyta</taxon>
        <taxon>Spermatophyta</taxon>
        <taxon>Magnoliopsida</taxon>
        <taxon>Liliopsida</taxon>
        <taxon>Poales</taxon>
        <taxon>Poaceae</taxon>
        <taxon>BOP clade</taxon>
        <taxon>Oryzoideae</taxon>
        <taxon>Oryzeae</taxon>
        <taxon>Oryzinae</taxon>
        <taxon>Oryza</taxon>
        <taxon>Oryza sativa</taxon>
    </lineage>
</organism>
<sequence>MINLTEAVRGYPFVFPRLPWGKYFLVDSGYASRYRFLPPYPHVWYHLDEFAGNKGAALPHGKEDTFN</sequence>
<evidence type="ECO:0000313" key="2">
    <source>
        <dbReference type="Proteomes" id="UP000000763"/>
    </source>
</evidence>
<accession>Q0ISR1</accession>
<evidence type="ECO:0000313" key="1">
    <source>
        <dbReference type="EMBL" id="BAF28254.1"/>
    </source>
</evidence>
<reference evidence="2" key="2">
    <citation type="journal article" date="2008" name="Nucleic Acids Res.">
        <title>The rice annotation project database (RAP-DB): 2008 update.</title>
        <authorList>
            <consortium name="The rice annotation project (RAP)"/>
        </authorList>
    </citation>
    <scope>GENOME REANNOTATION</scope>
    <source>
        <strain evidence="2">cv. Nipponbare</strain>
    </source>
</reference>
<dbReference type="EMBL" id="AP008217">
    <property type="protein sequence ID" value="BAF28254.1"/>
    <property type="molecule type" value="Genomic_DNA"/>
</dbReference>
<dbReference type="AlphaFoldDB" id="Q0ISR1"/>
<dbReference type="KEGG" id="dosa:Os11g0477400"/>
<name>Q0ISR1_ORYSJ</name>
<gene>
    <name evidence="1" type="ordered locus">Os11g0477400</name>
</gene>
<dbReference type="Proteomes" id="UP000000763">
    <property type="component" value="Chromosome 11"/>
</dbReference>
<reference evidence="1 2" key="1">
    <citation type="journal article" date="2005" name="Nature">
        <title>The map-based sequence of the rice genome.</title>
        <authorList>
            <consortium name="International rice genome sequencing project (IRGSP)"/>
            <person name="Matsumoto T."/>
            <person name="Wu J."/>
            <person name="Kanamori H."/>
            <person name="Katayose Y."/>
            <person name="Fujisawa M."/>
            <person name="Namiki N."/>
            <person name="Mizuno H."/>
            <person name="Yamamoto K."/>
            <person name="Antonio B.A."/>
            <person name="Baba T."/>
            <person name="Sakata K."/>
            <person name="Nagamura Y."/>
            <person name="Aoki H."/>
            <person name="Arikawa K."/>
            <person name="Arita K."/>
            <person name="Bito T."/>
            <person name="Chiden Y."/>
            <person name="Fujitsuka N."/>
            <person name="Fukunaka R."/>
            <person name="Hamada M."/>
            <person name="Harada C."/>
            <person name="Hayashi A."/>
            <person name="Hijishita S."/>
            <person name="Honda M."/>
            <person name="Hosokawa S."/>
            <person name="Ichikawa Y."/>
            <person name="Idonuma A."/>
            <person name="Iijima M."/>
            <person name="Ikeda M."/>
            <person name="Ikeno M."/>
            <person name="Ito K."/>
            <person name="Ito S."/>
            <person name="Ito T."/>
            <person name="Ito Y."/>
            <person name="Ito Y."/>
            <person name="Iwabuchi A."/>
            <person name="Kamiya K."/>
            <person name="Karasawa W."/>
            <person name="Kurita K."/>
            <person name="Katagiri S."/>
            <person name="Kikuta A."/>
            <person name="Kobayashi H."/>
            <person name="Kobayashi N."/>
            <person name="Machita K."/>
            <person name="Maehara T."/>
            <person name="Masukawa M."/>
            <person name="Mizubayashi T."/>
            <person name="Mukai Y."/>
            <person name="Nagasaki H."/>
            <person name="Nagata Y."/>
            <person name="Naito S."/>
            <person name="Nakashima M."/>
            <person name="Nakama Y."/>
            <person name="Nakamichi Y."/>
            <person name="Nakamura M."/>
            <person name="Meguro A."/>
            <person name="Negishi M."/>
            <person name="Ohta I."/>
            <person name="Ohta T."/>
            <person name="Okamoto M."/>
            <person name="Ono N."/>
            <person name="Saji S."/>
            <person name="Sakaguchi M."/>
            <person name="Sakai K."/>
            <person name="Shibata M."/>
            <person name="Shimokawa T."/>
            <person name="Song J."/>
            <person name="Takazaki Y."/>
            <person name="Terasawa K."/>
            <person name="Tsugane M."/>
            <person name="Tsuji K."/>
            <person name="Ueda S."/>
            <person name="Waki K."/>
            <person name="Yamagata H."/>
            <person name="Yamamoto M."/>
            <person name="Yamamoto S."/>
            <person name="Yamane H."/>
            <person name="Yoshiki S."/>
            <person name="Yoshihara R."/>
            <person name="Yukawa K."/>
            <person name="Zhong H."/>
            <person name="Yano M."/>
            <person name="Yuan Q."/>
            <person name="Ouyang S."/>
            <person name="Liu J."/>
            <person name="Jones K.M."/>
            <person name="Gansberger K."/>
            <person name="Moffat K."/>
            <person name="Hill J."/>
            <person name="Bera J."/>
            <person name="Fadrosh D."/>
            <person name="Jin S."/>
            <person name="Johri S."/>
            <person name="Kim M."/>
            <person name="Overton L."/>
            <person name="Reardon M."/>
            <person name="Tsitrin T."/>
            <person name="Vuong H."/>
            <person name="Weaver B."/>
            <person name="Ciecko A."/>
            <person name="Tallon L."/>
            <person name="Jackson J."/>
            <person name="Pai G."/>
            <person name="Aken S.V."/>
            <person name="Utterback T."/>
            <person name="Reidmuller S."/>
            <person name="Feldblyum T."/>
            <person name="Hsiao J."/>
            <person name="Zismann V."/>
            <person name="Iobst S."/>
            <person name="de Vazeille A.R."/>
            <person name="Buell C.R."/>
            <person name="Ying K."/>
            <person name="Li Y."/>
            <person name="Lu T."/>
            <person name="Huang Y."/>
            <person name="Zhao Q."/>
            <person name="Feng Q."/>
            <person name="Zhang L."/>
            <person name="Zhu J."/>
            <person name="Weng Q."/>
            <person name="Mu J."/>
            <person name="Lu Y."/>
            <person name="Fan D."/>
            <person name="Liu Y."/>
            <person name="Guan J."/>
            <person name="Zhang Y."/>
            <person name="Yu S."/>
            <person name="Liu X."/>
            <person name="Zhang Y."/>
            <person name="Hong G."/>
            <person name="Han B."/>
            <person name="Choisne N."/>
            <person name="Demange N."/>
            <person name="Orjeda G."/>
            <person name="Samain S."/>
            <person name="Cattolico L."/>
            <person name="Pelletier E."/>
            <person name="Couloux A."/>
            <person name="Segurens B."/>
            <person name="Wincker P."/>
            <person name="D'Hont A."/>
            <person name="Scarpelli C."/>
            <person name="Weissenbach J."/>
            <person name="Salanoubat M."/>
            <person name="Quetier F."/>
            <person name="Yu Y."/>
            <person name="Kim H.R."/>
            <person name="Rambo T."/>
            <person name="Currie J."/>
            <person name="Collura K."/>
            <person name="Luo M."/>
            <person name="Yang T."/>
            <person name="Ammiraju J.S.S."/>
            <person name="Engler F."/>
            <person name="Soderlund C."/>
            <person name="Wing R.A."/>
            <person name="Palmer L.E."/>
            <person name="de la Bastide M."/>
            <person name="Spiegel L."/>
            <person name="Nascimento L."/>
            <person name="Zutavern T."/>
            <person name="O'Shaughnessy A."/>
            <person name="Dike S."/>
            <person name="Dedhia N."/>
            <person name="Preston R."/>
            <person name="Balija V."/>
            <person name="McCombie W.R."/>
            <person name="Chow T."/>
            <person name="Chen H."/>
            <person name="Chung M."/>
            <person name="Chen C."/>
            <person name="Shaw J."/>
            <person name="Wu H."/>
            <person name="Hsiao K."/>
            <person name="Chao Y."/>
            <person name="Chu M."/>
            <person name="Cheng C."/>
            <person name="Hour A."/>
            <person name="Lee P."/>
            <person name="Lin S."/>
            <person name="Lin Y."/>
            <person name="Liou J."/>
            <person name="Liu S."/>
            <person name="Hsing Y."/>
            <person name="Raghuvanshi S."/>
            <person name="Mohanty A."/>
            <person name="Bharti A.K."/>
            <person name="Gaur A."/>
            <person name="Gupta V."/>
            <person name="Kumar D."/>
            <person name="Ravi V."/>
            <person name="Vij S."/>
            <person name="Kapur A."/>
            <person name="Khurana P."/>
            <person name="Khurana P."/>
            <person name="Khurana J.P."/>
            <person name="Tyagi A.K."/>
            <person name="Gaikwad K."/>
            <person name="Singh A."/>
            <person name="Dalal V."/>
            <person name="Srivastava S."/>
            <person name="Dixit A."/>
            <person name="Pal A.K."/>
            <person name="Ghazi I.A."/>
            <person name="Yadav M."/>
            <person name="Pandit A."/>
            <person name="Bhargava A."/>
            <person name="Sureshbabu K."/>
            <person name="Batra K."/>
            <person name="Sharma T.R."/>
            <person name="Mohapatra T."/>
            <person name="Singh N.K."/>
            <person name="Messing J."/>
            <person name="Nelson A.B."/>
            <person name="Fuks G."/>
            <person name="Kavchok S."/>
            <person name="Keizer G."/>
            <person name="Linton E."/>
            <person name="Llaca V."/>
            <person name="Song R."/>
            <person name="Tanyolac B."/>
            <person name="Young S."/>
            <person name="Ho-Il K."/>
            <person name="Hahn J.H."/>
            <person name="Sangsakoo G."/>
            <person name="Vanavichit A."/>
            <person name="de Mattos Luiz.A.T."/>
            <person name="Zimmer P.D."/>
            <person name="Malone G."/>
            <person name="Dellagostin O."/>
            <person name="de Oliveira A.C."/>
            <person name="Bevan M."/>
            <person name="Bancroft I."/>
            <person name="Minx P."/>
            <person name="Cordum H."/>
            <person name="Wilson R."/>
            <person name="Cheng Z."/>
            <person name="Jin W."/>
            <person name="Jiang J."/>
            <person name="Leong S.A."/>
            <person name="Iwama H."/>
            <person name="Gojobori T."/>
            <person name="Itoh T."/>
            <person name="Niimura Y."/>
            <person name="Fujii Y."/>
            <person name="Habara T."/>
            <person name="Sakai H."/>
            <person name="Sato Y."/>
            <person name="Wilson G."/>
            <person name="Kumar K."/>
            <person name="McCouch S."/>
            <person name="Juretic N."/>
            <person name="Hoen D."/>
            <person name="Wright S."/>
            <person name="Bruskiewich R."/>
            <person name="Bureau T."/>
            <person name="Miyao A."/>
            <person name="Hirochika H."/>
            <person name="Nishikawa T."/>
            <person name="Kadowaki K."/>
            <person name="Sugiura M."/>
            <person name="Burr B."/>
            <person name="Sasaki T."/>
        </authorList>
    </citation>
    <scope>NUCLEOTIDE SEQUENCE [LARGE SCALE GENOMIC DNA]</scope>
    <source>
        <strain evidence="2">cv. Nipponbare</strain>
    </source>
</reference>